<dbReference type="GO" id="GO:0003677">
    <property type="term" value="F:DNA binding"/>
    <property type="evidence" value="ECO:0007669"/>
    <property type="project" value="InterPro"/>
</dbReference>
<dbReference type="InterPro" id="IPR006578">
    <property type="entry name" value="MADF-dom"/>
</dbReference>
<dbReference type="FunCoup" id="A0A482WK20">
    <property type="interactions" value="55"/>
</dbReference>
<name>A0A482WK20_LAOST</name>
<dbReference type="OrthoDB" id="6607885at2759"/>
<sequence length="289" mass="33084">MNIINEHFASLFDVHFNHGTKMNVDDEQLIECVKKYPAVYDMSHPKYSDSGHKSAVWKLIGEEIDESETICKKRWINIRDQFKKSLNRRRTEDAVYKRYKYEENLQFLLPHMTKRTAAYELNGDDSTTDIYPLNFVDTHDSSCYNTGNNETQCDGNNFEGAQSDSSPRKKRKKMGNDSASTVLMKYFIEQSAAKTNNHNKHHIDAFLEGLAPTLKSLPPYYQHLAKGRLFSVVHELEAAALFGTSSRPSSPPNNYSEVNLVNNEDGSHQIFQVQSPVTVLSVKHEQNNE</sequence>
<dbReference type="EMBL" id="QKKF02033200">
    <property type="protein sequence ID" value="RZF33875.1"/>
    <property type="molecule type" value="Genomic_DNA"/>
</dbReference>
<evidence type="ECO:0000259" key="2">
    <source>
        <dbReference type="PROSITE" id="PS51029"/>
    </source>
</evidence>
<feature type="region of interest" description="Disordered" evidence="1">
    <location>
        <begin position="149"/>
        <end position="177"/>
    </location>
</feature>
<dbReference type="Proteomes" id="UP000291343">
    <property type="component" value="Unassembled WGS sequence"/>
</dbReference>
<comment type="caution">
    <text evidence="3">The sequence shown here is derived from an EMBL/GenBank/DDBJ whole genome shotgun (WGS) entry which is preliminary data.</text>
</comment>
<feature type="compositionally biased region" description="Polar residues" evidence="1">
    <location>
        <begin position="149"/>
        <end position="165"/>
    </location>
</feature>
<keyword evidence="4" id="KW-1185">Reference proteome</keyword>
<reference evidence="3 4" key="1">
    <citation type="journal article" date="2017" name="Gigascience">
        <title>Genome sequence of the small brown planthopper, Laodelphax striatellus.</title>
        <authorList>
            <person name="Zhu J."/>
            <person name="Jiang F."/>
            <person name="Wang X."/>
            <person name="Yang P."/>
            <person name="Bao Y."/>
            <person name="Zhao W."/>
            <person name="Wang W."/>
            <person name="Lu H."/>
            <person name="Wang Q."/>
            <person name="Cui N."/>
            <person name="Li J."/>
            <person name="Chen X."/>
            <person name="Luo L."/>
            <person name="Yu J."/>
            <person name="Kang L."/>
            <person name="Cui F."/>
        </authorList>
    </citation>
    <scope>NUCLEOTIDE SEQUENCE [LARGE SCALE GENOMIC DNA]</scope>
    <source>
        <strain evidence="3">Lst14</strain>
    </source>
</reference>
<feature type="domain" description="MADF" evidence="2">
    <location>
        <begin position="28"/>
        <end position="113"/>
    </location>
</feature>
<dbReference type="InterPro" id="IPR004210">
    <property type="entry name" value="BESS_motif"/>
</dbReference>
<gene>
    <name evidence="3" type="ORF">LSTR_LSTR009899</name>
</gene>
<evidence type="ECO:0000256" key="1">
    <source>
        <dbReference type="SAM" id="MobiDB-lite"/>
    </source>
</evidence>
<organism evidence="3 4">
    <name type="scientific">Laodelphax striatellus</name>
    <name type="common">Small brown planthopper</name>
    <name type="synonym">Delphax striatella</name>
    <dbReference type="NCBI Taxonomy" id="195883"/>
    <lineage>
        <taxon>Eukaryota</taxon>
        <taxon>Metazoa</taxon>
        <taxon>Ecdysozoa</taxon>
        <taxon>Arthropoda</taxon>
        <taxon>Hexapoda</taxon>
        <taxon>Insecta</taxon>
        <taxon>Pterygota</taxon>
        <taxon>Neoptera</taxon>
        <taxon>Paraneoptera</taxon>
        <taxon>Hemiptera</taxon>
        <taxon>Auchenorrhyncha</taxon>
        <taxon>Fulgoroidea</taxon>
        <taxon>Delphacidae</taxon>
        <taxon>Criomorphinae</taxon>
        <taxon>Laodelphax</taxon>
    </lineage>
</organism>
<dbReference type="GO" id="GO:0006357">
    <property type="term" value="P:regulation of transcription by RNA polymerase II"/>
    <property type="evidence" value="ECO:0007669"/>
    <property type="project" value="TreeGrafter"/>
</dbReference>
<dbReference type="InParanoid" id="A0A482WK20"/>
<dbReference type="Pfam" id="PF02944">
    <property type="entry name" value="BESS"/>
    <property type="match status" value="1"/>
</dbReference>
<dbReference type="PROSITE" id="PS51029">
    <property type="entry name" value="MADF"/>
    <property type="match status" value="1"/>
</dbReference>
<protein>
    <recommendedName>
        <fullName evidence="2">MADF domain-containing protein</fullName>
    </recommendedName>
</protein>
<dbReference type="PANTHER" id="PTHR12243">
    <property type="entry name" value="MADF DOMAIN TRANSCRIPTION FACTOR"/>
    <property type="match status" value="1"/>
</dbReference>
<evidence type="ECO:0000313" key="3">
    <source>
        <dbReference type="EMBL" id="RZF33875.1"/>
    </source>
</evidence>
<dbReference type="AlphaFoldDB" id="A0A482WK20"/>
<dbReference type="GO" id="GO:0005634">
    <property type="term" value="C:nucleus"/>
    <property type="evidence" value="ECO:0007669"/>
    <property type="project" value="TreeGrafter"/>
</dbReference>
<dbReference type="SMART" id="SM00595">
    <property type="entry name" value="MADF"/>
    <property type="match status" value="1"/>
</dbReference>
<dbReference type="InterPro" id="IPR039353">
    <property type="entry name" value="TF_Adf1"/>
</dbReference>
<dbReference type="Pfam" id="PF10545">
    <property type="entry name" value="MADF_DNA_bdg"/>
    <property type="match status" value="1"/>
</dbReference>
<evidence type="ECO:0000313" key="4">
    <source>
        <dbReference type="Proteomes" id="UP000291343"/>
    </source>
</evidence>
<accession>A0A482WK20</accession>
<dbReference type="PANTHER" id="PTHR12243:SF67">
    <property type="entry name" value="COREPRESSOR OF PANGOLIN, ISOFORM A-RELATED"/>
    <property type="match status" value="1"/>
</dbReference>
<dbReference type="GO" id="GO:0005667">
    <property type="term" value="C:transcription regulator complex"/>
    <property type="evidence" value="ECO:0007669"/>
    <property type="project" value="TreeGrafter"/>
</dbReference>
<proteinExistence type="predicted"/>